<organism evidence="1 2">
    <name type="scientific">Vaccinium darrowii</name>
    <dbReference type="NCBI Taxonomy" id="229202"/>
    <lineage>
        <taxon>Eukaryota</taxon>
        <taxon>Viridiplantae</taxon>
        <taxon>Streptophyta</taxon>
        <taxon>Embryophyta</taxon>
        <taxon>Tracheophyta</taxon>
        <taxon>Spermatophyta</taxon>
        <taxon>Magnoliopsida</taxon>
        <taxon>eudicotyledons</taxon>
        <taxon>Gunneridae</taxon>
        <taxon>Pentapetalae</taxon>
        <taxon>asterids</taxon>
        <taxon>Ericales</taxon>
        <taxon>Ericaceae</taxon>
        <taxon>Vaccinioideae</taxon>
        <taxon>Vaccinieae</taxon>
        <taxon>Vaccinium</taxon>
    </lineage>
</organism>
<reference evidence="1 2" key="1">
    <citation type="journal article" date="2021" name="Hortic Res">
        <title>High-quality reference genome and annotation aids understanding of berry development for evergreen blueberry (Vaccinium darrowii).</title>
        <authorList>
            <person name="Yu J."/>
            <person name="Hulse-Kemp A.M."/>
            <person name="Babiker E."/>
            <person name="Staton M."/>
        </authorList>
    </citation>
    <scope>NUCLEOTIDE SEQUENCE [LARGE SCALE GENOMIC DNA]</scope>
    <source>
        <strain evidence="2">cv. NJ 8807/NJ 8810</strain>
        <tissue evidence="1">Young leaf</tissue>
    </source>
</reference>
<proteinExistence type="predicted"/>
<evidence type="ECO:0000313" key="1">
    <source>
        <dbReference type="EMBL" id="KAH7842070.1"/>
    </source>
</evidence>
<protein>
    <submittedName>
        <fullName evidence="1">Uncharacterized protein</fullName>
    </submittedName>
</protein>
<accession>A0ACB7XN27</accession>
<dbReference type="Proteomes" id="UP000828048">
    <property type="component" value="Chromosome 1"/>
</dbReference>
<name>A0ACB7XN27_9ERIC</name>
<evidence type="ECO:0000313" key="2">
    <source>
        <dbReference type="Proteomes" id="UP000828048"/>
    </source>
</evidence>
<sequence length="357" mass="39524">MAEFLREISATARRVVVIHDAFMSYVVQDVATLPNAESYMFNCIPVLHSLSRELNDLESLQSFEELKSIPSSEYCLPPEFLKPSVYFSPQSECFAIPAGTIFSSCRSIEGTFIDLLAKQMKSRNKQIWAVGPLNLDTKSGKTEPNSRHKCLEWLDKQAPKSVLYVSFGTSISMKDEEIKELAIGLEQSKHKFLWLVRHADTGDIFAGDVKTAKLPEGFEERVKQFGLVVRDWAPQVEILGHPSTGGFMNHCGWQSCLESIAMGVPIAAWPMHTDQPRNAFLVTNILKVGLAVTTSEQGEEIVTSSTIASVVKRLMESKEGEEMGKRAAAIAGAVQQAVKEGGVSRLELDSFIAHITR</sequence>
<comment type="caution">
    <text evidence="1">The sequence shown here is derived from an EMBL/GenBank/DDBJ whole genome shotgun (WGS) entry which is preliminary data.</text>
</comment>
<keyword evidence="2" id="KW-1185">Reference proteome</keyword>
<gene>
    <name evidence="1" type="ORF">Vadar_001128</name>
</gene>
<dbReference type="EMBL" id="CM037151">
    <property type="protein sequence ID" value="KAH7842070.1"/>
    <property type="molecule type" value="Genomic_DNA"/>
</dbReference>